<name>A0A0M0F911_CELCE</name>
<organism evidence="2 3">
    <name type="scientific">Cellulosimicrobium cellulans F16</name>
    <dbReference type="NCBI Taxonomy" id="1350482"/>
    <lineage>
        <taxon>Bacteria</taxon>
        <taxon>Bacillati</taxon>
        <taxon>Actinomycetota</taxon>
        <taxon>Actinomycetes</taxon>
        <taxon>Micrococcales</taxon>
        <taxon>Promicromonosporaceae</taxon>
        <taxon>Cellulosimicrobium</taxon>
    </lineage>
</organism>
<comment type="caution">
    <text evidence="2">The sequence shown here is derived from an EMBL/GenBank/DDBJ whole genome shotgun (WGS) entry which is preliminary data.</text>
</comment>
<keyword evidence="3" id="KW-1185">Reference proteome</keyword>
<dbReference type="NCBIfam" id="NF033537">
    <property type="entry name" value="lasso_biosyn_B2"/>
    <property type="match status" value="1"/>
</dbReference>
<dbReference type="AlphaFoldDB" id="A0A0M0F911"/>
<feature type="domain" description="Microcin J25-processing protein McjB C-terminal" evidence="1">
    <location>
        <begin position="10"/>
        <end position="62"/>
    </location>
</feature>
<dbReference type="InterPro" id="IPR032708">
    <property type="entry name" value="McjB_C"/>
</dbReference>
<dbReference type="InterPro" id="IPR053521">
    <property type="entry name" value="McjB-like"/>
</dbReference>
<dbReference type="Pfam" id="PF13471">
    <property type="entry name" value="Transglut_core3"/>
    <property type="match status" value="1"/>
</dbReference>
<dbReference type="Proteomes" id="UP000037387">
    <property type="component" value="Unassembled WGS sequence"/>
</dbReference>
<dbReference type="EMBL" id="ATNL01000007">
    <property type="protein sequence ID" value="KON74085.1"/>
    <property type="molecule type" value="Genomic_DNA"/>
</dbReference>
<dbReference type="PATRIC" id="fig|1350482.3.peg.1652"/>
<proteinExistence type="predicted"/>
<reference evidence="2 3" key="1">
    <citation type="journal article" date="2015" name="Sci. Rep.">
        <title>Functional and structural properties of a novel cellulosome-like multienzyme complex: efficient glycoside hydrolysis of water-insoluble 7-xylosyl-10-deacetylpaclitaxel.</title>
        <authorList>
            <person name="Dou T.Y."/>
            <person name="Luan H.W."/>
            <person name="Ge G.B."/>
            <person name="Dong M.M."/>
            <person name="Zou H.F."/>
            <person name="He Y.Q."/>
            <person name="Cui P."/>
            <person name="Wang J.Y."/>
            <person name="Hao D.C."/>
            <person name="Yang S.L."/>
            <person name="Yang L."/>
        </authorList>
    </citation>
    <scope>NUCLEOTIDE SEQUENCE [LARGE SCALE GENOMIC DNA]</scope>
    <source>
        <strain evidence="2 3">F16</strain>
    </source>
</reference>
<evidence type="ECO:0000259" key="1">
    <source>
        <dbReference type="Pfam" id="PF13471"/>
    </source>
</evidence>
<accession>A0A0M0F911</accession>
<gene>
    <name evidence="2" type="ORF">M768_08245</name>
</gene>
<sequence>MRDARRVLSVPGVDGTCLRQALVVGHVLRRRGPRLVLGVAKRDGTVSAHAWVEVQGWVVDDFHLHAGRPAGFERLPATPA</sequence>
<protein>
    <recommendedName>
        <fullName evidence="1">Microcin J25-processing protein McjB C-terminal domain-containing protein</fullName>
    </recommendedName>
</protein>
<evidence type="ECO:0000313" key="3">
    <source>
        <dbReference type="Proteomes" id="UP000037387"/>
    </source>
</evidence>
<evidence type="ECO:0000313" key="2">
    <source>
        <dbReference type="EMBL" id="KON74085.1"/>
    </source>
</evidence>